<proteinExistence type="predicted"/>
<comment type="caution">
    <text evidence="2">The sequence shown here is derived from an EMBL/GenBank/DDBJ whole genome shotgun (WGS) entry which is preliminary data.</text>
</comment>
<dbReference type="GO" id="GO:0006355">
    <property type="term" value="P:regulation of DNA-templated transcription"/>
    <property type="evidence" value="ECO:0007669"/>
    <property type="project" value="InterPro"/>
</dbReference>
<name>A0A922AGG2_CARIL</name>
<dbReference type="EMBL" id="CM031838">
    <property type="protein sequence ID" value="KAG6678466.1"/>
    <property type="molecule type" value="Genomic_DNA"/>
</dbReference>
<dbReference type="InterPro" id="IPR003441">
    <property type="entry name" value="NAC-dom"/>
</dbReference>
<sequence length="260" mass="29723">METCSNFQFPPGFRFHPSDEELLVHYLENKVNSHNAMYGEDEWYFFSPRDRKYPNGERPNRAVASGYWKATGTDKPILSCCGSKRILGVKKALTDWIMNGYRLLHMSKPSRSKGSMRLDDWVLCRVRQKGNMAKETCEDQGSCRMGFPQIEEELQATFRNYNADIIMDSPFKNPALISIQTNSGVSFEGSNKSNHFDSVYGDCSNIVNSPTTASTLGIYFNNDMNSYNQNHSHRDIFNSRPTEPLISFQESSGSVFMEMY</sequence>
<accession>A0A922AGG2</accession>
<protein>
    <recommendedName>
        <fullName evidence="1">NAC domain-containing protein</fullName>
    </recommendedName>
</protein>
<evidence type="ECO:0000259" key="1">
    <source>
        <dbReference type="PROSITE" id="PS51005"/>
    </source>
</evidence>
<feature type="domain" description="NAC" evidence="1">
    <location>
        <begin position="1"/>
        <end position="129"/>
    </location>
</feature>
<evidence type="ECO:0000313" key="2">
    <source>
        <dbReference type="EMBL" id="KAG6678466.1"/>
    </source>
</evidence>
<gene>
    <name evidence="2" type="ORF">I3842_14G081400</name>
</gene>
<organism evidence="2 3">
    <name type="scientific">Carya illinoinensis</name>
    <name type="common">Pecan</name>
    <dbReference type="NCBI Taxonomy" id="32201"/>
    <lineage>
        <taxon>Eukaryota</taxon>
        <taxon>Viridiplantae</taxon>
        <taxon>Streptophyta</taxon>
        <taxon>Embryophyta</taxon>
        <taxon>Tracheophyta</taxon>
        <taxon>Spermatophyta</taxon>
        <taxon>Magnoliopsida</taxon>
        <taxon>eudicotyledons</taxon>
        <taxon>Gunneridae</taxon>
        <taxon>Pentapetalae</taxon>
        <taxon>rosids</taxon>
        <taxon>fabids</taxon>
        <taxon>Fagales</taxon>
        <taxon>Juglandaceae</taxon>
        <taxon>Carya</taxon>
    </lineage>
</organism>
<reference evidence="2" key="1">
    <citation type="submission" date="2021-01" db="EMBL/GenBank/DDBJ databases">
        <authorList>
            <person name="Lovell J.T."/>
            <person name="Bentley N."/>
            <person name="Bhattarai G."/>
            <person name="Jenkins J.W."/>
            <person name="Sreedasyam A."/>
            <person name="Alarcon Y."/>
            <person name="Bock C."/>
            <person name="Boston L."/>
            <person name="Carlson J."/>
            <person name="Cervantes K."/>
            <person name="Clermont K."/>
            <person name="Krom N."/>
            <person name="Kubenka K."/>
            <person name="Mamidi S."/>
            <person name="Mattison C."/>
            <person name="Monteros M."/>
            <person name="Pisani C."/>
            <person name="Plott C."/>
            <person name="Rajasekar S."/>
            <person name="Rhein H.S."/>
            <person name="Rohla C."/>
            <person name="Song M."/>
            <person name="Hilaire R.S."/>
            <person name="Shu S."/>
            <person name="Wells L."/>
            <person name="Wang X."/>
            <person name="Webber J."/>
            <person name="Heerema R.J."/>
            <person name="Klein P."/>
            <person name="Conner P."/>
            <person name="Grauke L."/>
            <person name="Grimwood J."/>
            <person name="Schmutz J."/>
            <person name="Randall J.J."/>
        </authorList>
    </citation>
    <scope>NUCLEOTIDE SEQUENCE</scope>
    <source>
        <tissue evidence="2">Leaf</tissue>
    </source>
</reference>
<dbReference type="Pfam" id="PF02365">
    <property type="entry name" value="NAM"/>
    <property type="match status" value="2"/>
</dbReference>
<evidence type="ECO:0000313" key="3">
    <source>
        <dbReference type="Proteomes" id="UP000811246"/>
    </source>
</evidence>
<dbReference type="PROSITE" id="PS51005">
    <property type="entry name" value="NAC"/>
    <property type="match status" value="1"/>
</dbReference>
<dbReference type="PANTHER" id="PTHR31719">
    <property type="entry name" value="NAC TRANSCRIPTION FACTOR 56"/>
    <property type="match status" value="1"/>
</dbReference>
<dbReference type="Proteomes" id="UP000811246">
    <property type="component" value="Chromosome 14"/>
</dbReference>
<dbReference type="GO" id="GO:0003677">
    <property type="term" value="F:DNA binding"/>
    <property type="evidence" value="ECO:0007669"/>
    <property type="project" value="InterPro"/>
</dbReference>
<dbReference type="PANTHER" id="PTHR31719:SF157">
    <property type="entry name" value="NAC TRANSCRIPTION FACTOR-LIKE PROTEIN"/>
    <property type="match status" value="1"/>
</dbReference>
<dbReference type="AlphaFoldDB" id="A0A922AGG2"/>